<dbReference type="EMBL" id="LNYB01000006">
    <property type="protein sequence ID" value="KTD04650.1"/>
    <property type="molecule type" value="Genomic_DNA"/>
</dbReference>
<accession>A0A0W0UA26</accession>
<protein>
    <submittedName>
        <fullName evidence="1">Uncharacterized protein</fullName>
    </submittedName>
</protein>
<dbReference type="Proteomes" id="UP000254033">
    <property type="component" value="Unassembled WGS sequence"/>
</dbReference>
<dbReference type="Proteomes" id="UP000054698">
    <property type="component" value="Unassembled WGS sequence"/>
</dbReference>
<dbReference type="PATRIC" id="fig|453.4.peg.124"/>
<evidence type="ECO:0000313" key="1">
    <source>
        <dbReference type="EMBL" id="KTD04650.1"/>
    </source>
</evidence>
<evidence type="ECO:0000313" key="3">
    <source>
        <dbReference type="EMBL" id="STX38572.1"/>
    </source>
</evidence>
<proteinExistence type="predicted"/>
<dbReference type="Proteomes" id="UP000251942">
    <property type="component" value="Unassembled WGS sequence"/>
</dbReference>
<evidence type="ECO:0000313" key="5">
    <source>
        <dbReference type="Proteomes" id="UP000251942"/>
    </source>
</evidence>
<sequence>MWSKEELTGGMEACPIIFTELDTVLVEDKLDASQARVKVSKAVWLIRESSIPDLLVVSYFDQKKRQYTHIDIGRVKGRWGFAPVGDADIQVFKRQIEASFKENRMEDGAIKLVHFLAEYDFDLTKILRPTSIEATKNSQYINYMLNEEMIQACCEVY</sequence>
<dbReference type="OrthoDB" id="5644921at2"/>
<gene>
    <name evidence="1" type="ORF">Lfee_0108</name>
    <name evidence="3" type="ORF">NCTC11978_01758</name>
    <name evidence="2" type="ORF">NCTC12022_00308</name>
</gene>
<evidence type="ECO:0000313" key="2">
    <source>
        <dbReference type="EMBL" id="SPX59485.1"/>
    </source>
</evidence>
<name>A0A0W0UA26_9GAMM</name>
<organism evidence="1 4">
    <name type="scientific">Legionella feeleii</name>
    <dbReference type="NCBI Taxonomy" id="453"/>
    <lineage>
        <taxon>Bacteria</taxon>
        <taxon>Pseudomonadati</taxon>
        <taxon>Pseudomonadota</taxon>
        <taxon>Gammaproteobacteria</taxon>
        <taxon>Legionellales</taxon>
        <taxon>Legionellaceae</taxon>
        <taxon>Legionella</taxon>
    </lineage>
</organism>
<dbReference type="EMBL" id="UASS01000001">
    <property type="protein sequence ID" value="SPX59485.1"/>
    <property type="molecule type" value="Genomic_DNA"/>
</dbReference>
<dbReference type="RefSeq" id="WP_058443329.1">
    <property type="nucleotide sequence ID" value="NZ_CAAAHT010000031.1"/>
</dbReference>
<dbReference type="AlphaFoldDB" id="A0A0W0UA26"/>
<evidence type="ECO:0000313" key="6">
    <source>
        <dbReference type="Proteomes" id="UP000254033"/>
    </source>
</evidence>
<reference evidence="1 4" key="1">
    <citation type="submission" date="2015-11" db="EMBL/GenBank/DDBJ databases">
        <title>Genomic analysis of 38 Legionella species identifies large and diverse effector repertoires.</title>
        <authorList>
            <person name="Burstein D."/>
            <person name="Amaro F."/>
            <person name="Zusman T."/>
            <person name="Lifshitz Z."/>
            <person name="Cohen O."/>
            <person name="Gilbert J.A."/>
            <person name="Pupko T."/>
            <person name="Shuman H.A."/>
            <person name="Segal G."/>
        </authorList>
    </citation>
    <scope>NUCLEOTIDE SEQUENCE [LARGE SCALE GENOMIC DNA]</scope>
    <source>
        <strain evidence="1 4">WO-44C</strain>
    </source>
</reference>
<reference evidence="5 6" key="2">
    <citation type="submission" date="2018-06" db="EMBL/GenBank/DDBJ databases">
        <authorList>
            <consortium name="Pathogen Informatics"/>
            <person name="Doyle S."/>
        </authorList>
    </citation>
    <scope>NUCLEOTIDE SEQUENCE [LARGE SCALE GENOMIC DNA]</scope>
    <source>
        <strain evidence="3 6">NCTC11978</strain>
        <strain evidence="2 5">NCTC12022</strain>
    </source>
</reference>
<keyword evidence="4" id="KW-1185">Reference proteome</keyword>
<dbReference type="EMBL" id="UGNY01000001">
    <property type="protein sequence ID" value="STX38572.1"/>
    <property type="molecule type" value="Genomic_DNA"/>
</dbReference>
<evidence type="ECO:0000313" key="4">
    <source>
        <dbReference type="Proteomes" id="UP000054698"/>
    </source>
</evidence>